<accession>A0A430Q5J7</accession>
<keyword evidence="2" id="KW-1185">Reference proteome</keyword>
<reference evidence="1 2" key="1">
    <citation type="journal article" date="2019" name="PLoS Pathog.">
        <title>Genome sequence of the bovine parasite Schistosoma bovis Tanzania.</title>
        <authorList>
            <person name="Oey H."/>
            <person name="Zakrzewski M."/>
            <person name="Gobert G."/>
            <person name="Gravermann K."/>
            <person name="Stoye J."/>
            <person name="Jones M."/>
            <person name="Mcmanus D."/>
            <person name="Krause L."/>
        </authorList>
    </citation>
    <scope>NUCLEOTIDE SEQUENCE [LARGE SCALE GENOMIC DNA]</scope>
    <source>
        <strain evidence="1 2">TAN1997</strain>
    </source>
</reference>
<proteinExistence type="predicted"/>
<dbReference type="Proteomes" id="UP000290809">
    <property type="component" value="Unassembled WGS sequence"/>
</dbReference>
<feature type="non-terminal residue" evidence="1">
    <location>
        <position position="1"/>
    </location>
</feature>
<dbReference type="Gene3D" id="2.60.120.290">
    <property type="entry name" value="Spermadhesin, CUB domain"/>
    <property type="match status" value="1"/>
</dbReference>
<evidence type="ECO:0000313" key="1">
    <source>
        <dbReference type="EMBL" id="RTG82962.1"/>
    </source>
</evidence>
<protein>
    <recommendedName>
        <fullName evidence="3">CUB domain-containing protein</fullName>
    </recommendedName>
</protein>
<evidence type="ECO:0008006" key="3">
    <source>
        <dbReference type="Google" id="ProtNLM"/>
    </source>
</evidence>
<dbReference type="AlphaFoldDB" id="A0A430Q5J7"/>
<sequence>FSFYILLFFSCENENQSLGDRIQLIDGIHIDDPLIIEYCGNKIITKNQQNLYTTIKPEYFISSKNLMVLIFKSDHITKPNELGFKLFYKKKERKEKEEKDKGKKENYLTITNQNGIIQNKPVNCSKFSK</sequence>
<organism evidence="1 2">
    <name type="scientific">Schistosoma bovis</name>
    <name type="common">Blood fluke</name>
    <dbReference type="NCBI Taxonomy" id="6184"/>
    <lineage>
        <taxon>Eukaryota</taxon>
        <taxon>Metazoa</taxon>
        <taxon>Spiralia</taxon>
        <taxon>Lophotrochozoa</taxon>
        <taxon>Platyhelminthes</taxon>
        <taxon>Trematoda</taxon>
        <taxon>Digenea</taxon>
        <taxon>Strigeidida</taxon>
        <taxon>Schistosomatoidea</taxon>
        <taxon>Schistosomatidae</taxon>
        <taxon>Schistosoma</taxon>
    </lineage>
</organism>
<gene>
    <name evidence="1" type="ORF">DC041_0005279</name>
</gene>
<dbReference type="InterPro" id="IPR035914">
    <property type="entry name" value="Sperma_CUB_dom_sf"/>
</dbReference>
<evidence type="ECO:0000313" key="2">
    <source>
        <dbReference type="Proteomes" id="UP000290809"/>
    </source>
</evidence>
<name>A0A430Q5J7_SCHBO</name>
<dbReference type="EMBL" id="QMKO01002633">
    <property type="protein sequence ID" value="RTG82962.1"/>
    <property type="molecule type" value="Genomic_DNA"/>
</dbReference>
<comment type="caution">
    <text evidence="1">The sequence shown here is derived from an EMBL/GenBank/DDBJ whole genome shotgun (WGS) entry which is preliminary data.</text>
</comment>
<dbReference type="SUPFAM" id="SSF49854">
    <property type="entry name" value="Spermadhesin, CUB domain"/>
    <property type="match status" value="1"/>
</dbReference>